<organism evidence="1 2">
    <name type="scientific">Chionoecetes opilio</name>
    <name type="common">Atlantic snow crab</name>
    <name type="synonym">Cancer opilio</name>
    <dbReference type="NCBI Taxonomy" id="41210"/>
    <lineage>
        <taxon>Eukaryota</taxon>
        <taxon>Metazoa</taxon>
        <taxon>Ecdysozoa</taxon>
        <taxon>Arthropoda</taxon>
        <taxon>Crustacea</taxon>
        <taxon>Multicrustacea</taxon>
        <taxon>Malacostraca</taxon>
        <taxon>Eumalacostraca</taxon>
        <taxon>Eucarida</taxon>
        <taxon>Decapoda</taxon>
        <taxon>Pleocyemata</taxon>
        <taxon>Brachyura</taxon>
        <taxon>Eubrachyura</taxon>
        <taxon>Majoidea</taxon>
        <taxon>Majidae</taxon>
        <taxon>Chionoecetes</taxon>
    </lineage>
</organism>
<dbReference type="AlphaFoldDB" id="A0A8J4Y5H2"/>
<keyword evidence="2" id="KW-1185">Reference proteome</keyword>
<dbReference type="Proteomes" id="UP000770661">
    <property type="component" value="Unassembled WGS sequence"/>
</dbReference>
<gene>
    <name evidence="1" type="primary">Nf1_0</name>
    <name evidence="1" type="ORF">GWK47_055106</name>
</gene>
<name>A0A8J4Y5H2_CHIOP</name>
<evidence type="ECO:0000313" key="1">
    <source>
        <dbReference type="EMBL" id="KAG0717116.1"/>
    </source>
</evidence>
<comment type="caution">
    <text evidence="1">The sequence shown here is derived from an EMBL/GenBank/DDBJ whole genome shotgun (WGS) entry which is preliminary data.</text>
</comment>
<protein>
    <submittedName>
        <fullName evidence="1">Neurofibromin</fullName>
    </submittedName>
</protein>
<proteinExistence type="predicted"/>
<dbReference type="EMBL" id="JACEEZ010018151">
    <property type="protein sequence ID" value="KAG0717116.1"/>
    <property type="molecule type" value="Genomic_DNA"/>
</dbReference>
<reference evidence="1" key="1">
    <citation type="submission" date="2020-07" db="EMBL/GenBank/DDBJ databases">
        <title>The High-quality genome of the commercially important snow crab, Chionoecetes opilio.</title>
        <authorList>
            <person name="Jeong J.-H."/>
            <person name="Ryu S."/>
        </authorList>
    </citation>
    <scope>NUCLEOTIDE SEQUENCE</scope>
    <source>
        <strain evidence="1">MADBK_172401_WGS</strain>
        <tissue evidence="1">Digestive gland</tissue>
    </source>
</reference>
<sequence length="158" mass="17556">MTGFLCALGGVCLLGKSPSHVQGGASSSGLMGDIRKPANLPNTNQEMQYCPVTQFVGHLLKLLVCHNEKFGTQIQKHVKELVGHEMSPLLYPILFDQTKVIVDKFFDQQGQVIVSDVNTQFIEHIIFIMKNVLENKTEHPSEHLGVTSIEPMMLSIVR</sequence>
<dbReference type="OrthoDB" id="28245at2759"/>
<evidence type="ECO:0000313" key="2">
    <source>
        <dbReference type="Proteomes" id="UP000770661"/>
    </source>
</evidence>
<accession>A0A8J4Y5H2</accession>